<evidence type="ECO:0000313" key="2">
    <source>
        <dbReference type="EMBL" id="CAG6444775.1"/>
    </source>
</evidence>
<feature type="region of interest" description="Disordered" evidence="1">
    <location>
        <begin position="1"/>
        <end position="25"/>
    </location>
</feature>
<feature type="compositionally biased region" description="Basic and acidic residues" evidence="1">
    <location>
        <begin position="1"/>
        <end position="10"/>
    </location>
</feature>
<accession>A0A8D7ZVR8</accession>
<sequence>MGCPVHDPRPSDLATVPSPSRTGYRSVRTSTRTIPRCRLRKRLALPIAVRHPVLGQTPPRAVLVRAGHCLRCRPPGQRLHRVPCQDLLQRTQHHVRNVQTGPAQPDQGLGRRAPRQLEPRPQGNAKLQRRRVVHQPGR</sequence>
<feature type="region of interest" description="Disordered" evidence="1">
    <location>
        <begin position="93"/>
        <end position="138"/>
    </location>
</feature>
<dbReference type="EMBL" id="HBUE01336005">
    <property type="protein sequence ID" value="CAG6595964.1"/>
    <property type="molecule type" value="Transcribed_RNA"/>
</dbReference>
<organism evidence="2">
    <name type="scientific">Culex pipiens</name>
    <name type="common">House mosquito</name>
    <dbReference type="NCBI Taxonomy" id="7175"/>
    <lineage>
        <taxon>Eukaryota</taxon>
        <taxon>Metazoa</taxon>
        <taxon>Ecdysozoa</taxon>
        <taxon>Arthropoda</taxon>
        <taxon>Hexapoda</taxon>
        <taxon>Insecta</taxon>
        <taxon>Pterygota</taxon>
        <taxon>Neoptera</taxon>
        <taxon>Endopterygota</taxon>
        <taxon>Diptera</taxon>
        <taxon>Nematocera</taxon>
        <taxon>Culicoidea</taxon>
        <taxon>Culicidae</taxon>
        <taxon>Culicinae</taxon>
        <taxon>Culicini</taxon>
        <taxon>Culex</taxon>
        <taxon>Culex</taxon>
    </lineage>
</organism>
<dbReference type="EMBL" id="HBUE01229239">
    <property type="protein sequence ID" value="CAG6543838.1"/>
    <property type="molecule type" value="Transcribed_RNA"/>
</dbReference>
<protein>
    <submittedName>
        <fullName evidence="2">(northern house mosquito) hypothetical protein</fullName>
    </submittedName>
</protein>
<name>A0A8D7ZVR8_CULPI</name>
<feature type="compositionally biased region" description="Basic residues" evidence="1">
    <location>
        <begin position="127"/>
        <end position="138"/>
    </location>
</feature>
<reference evidence="2" key="1">
    <citation type="submission" date="2021-05" db="EMBL/GenBank/DDBJ databases">
        <authorList>
            <person name="Alioto T."/>
            <person name="Alioto T."/>
            <person name="Gomez Garrido J."/>
        </authorList>
    </citation>
    <scope>NUCLEOTIDE SEQUENCE</scope>
</reference>
<dbReference type="EMBL" id="HBUE01003571">
    <property type="protein sequence ID" value="CAG6444775.1"/>
    <property type="molecule type" value="Transcribed_RNA"/>
</dbReference>
<evidence type="ECO:0000256" key="1">
    <source>
        <dbReference type="SAM" id="MobiDB-lite"/>
    </source>
</evidence>
<dbReference type="AlphaFoldDB" id="A0A8D7ZVR8"/>
<proteinExistence type="predicted"/>